<evidence type="ECO:0000313" key="2">
    <source>
        <dbReference type="EMBL" id="KAK9809459.1"/>
    </source>
</evidence>
<dbReference type="Proteomes" id="UP001465755">
    <property type="component" value="Unassembled WGS sequence"/>
</dbReference>
<evidence type="ECO:0008006" key="4">
    <source>
        <dbReference type="Google" id="ProtNLM"/>
    </source>
</evidence>
<organism evidence="2 3">
    <name type="scientific">Symbiochloris irregularis</name>
    <dbReference type="NCBI Taxonomy" id="706552"/>
    <lineage>
        <taxon>Eukaryota</taxon>
        <taxon>Viridiplantae</taxon>
        <taxon>Chlorophyta</taxon>
        <taxon>core chlorophytes</taxon>
        <taxon>Trebouxiophyceae</taxon>
        <taxon>Trebouxiales</taxon>
        <taxon>Trebouxiaceae</taxon>
        <taxon>Symbiochloris</taxon>
    </lineage>
</organism>
<evidence type="ECO:0000256" key="1">
    <source>
        <dbReference type="SAM" id="SignalP"/>
    </source>
</evidence>
<comment type="caution">
    <text evidence="2">The sequence shown here is derived from an EMBL/GenBank/DDBJ whole genome shotgun (WGS) entry which is preliminary data.</text>
</comment>
<dbReference type="AlphaFoldDB" id="A0AAW1PND4"/>
<name>A0AAW1PND4_9CHLO</name>
<reference evidence="2 3" key="1">
    <citation type="journal article" date="2024" name="Nat. Commun.">
        <title>Phylogenomics reveals the evolutionary origins of lichenization in chlorophyte algae.</title>
        <authorList>
            <person name="Puginier C."/>
            <person name="Libourel C."/>
            <person name="Otte J."/>
            <person name="Skaloud P."/>
            <person name="Haon M."/>
            <person name="Grisel S."/>
            <person name="Petersen M."/>
            <person name="Berrin J.G."/>
            <person name="Delaux P.M."/>
            <person name="Dal Grande F."/>
            <person name="Keller J."/>
        </authorList>
    </citation>
    <scope>NUCLEOTIDE SEQUENCE [LARGE SCALE GENOMIC DNA]</scope>
    <source>
        <strain evidence="2 3">SAG 2036</strain>
    </source>
</reference>
<keyword evidence="3" id="KW-1185">Reference proteome</keyword>
<gene>
    <name evidence="2" type="ORF">WJX73_009968</name>
</gene>
<dbReference type="EMBL" id="JALJOQ010000020">
    <property type="protein sequence ID" value="KAK9809459.1"/>
    <property type="molecule type" value="Genomic_DNA"/>
</dbReference>
<feature type="signal peptide" evidence="1">
    <location>
        <begin position="1"/>
        <end position="19"/>
    </location>
</feature>
<proteinExistence type="predicted"/>
<accession>A0AAW1PND4</accession>
<evidence type="ECO:0000313" key="3">
    <source>
        <dbReference type="Proteomes" id="UP001465755"/>
    </source>
</evidence>
<sequence>MILSCVLSTLLVVQQIGQQLHLQPLTREGDLGNQDSVLHVQGSCNQIEAPEKQSALHWPATAASASLCTRSKTTGSRLSRASNFWRMSAASLAGTL</sequence>
<protein>
    <recommendedName>
        <fullName evidence="4">Secreted protein</fullName>
    </recommendedName>
</protein>
<feature type="chain" id="PRO_5043576028" description="Secreted protein" evidence="1">
    <location>
        <begin position="20"/>
        <end position="96"/>
    </location>
</feature>
<keyword evidence="1" id="KW-0732">Signal</keyword>